<accession>A0A7C4QSD8</accession>
<dbReference type="Pfam" id="PF09949">
    <property type="entry name" value="APP1_cat"/>
    <property type="match status" value="1"/>
</dbReference>
<comment type="caution">
    <text evidence="2">The sequence shown here is derived from an EMBL/GenBank/DDBJ whole genome shotgun (WGS) entry which is preliminary data.</text>
</comment>
<name>A0A7C4QSD8_9PLAN</name>
<dbReference type="PANTHER" id="PTHR28208:SF1">
    <property type="entry name" value="FILAMENT ORGANIZATION PROTEIN APP1-LIKE, PUTATIVE (AFU_ORTHOLOGUE AFUA_1G06650)-RELATED"/>
    <property type="match status" value="1"/>
</dbReference>
<dbReference type="InterPro" id="IPR052935">
    <property type="entry name" value="Mg2+_PAP"/>
</dbReference>
<dbReference type="EMBL" id="DSVQ01000016">
    <property type="protein sequence ID" value="HGT40226.1"/>
    <property type="molecule type" value="Genomic_DNA"/>
</dbReference>
<dbReference type="SUPFAM" id="SSF56784">
    <property type="entry name" value="HAD-like"/>
    <property type="match status" value="1"/>
</dbReference>
<reference evidence="2" key="1">
    <citation type="journal article" date="2020" name="mSystems">
        <title>Genome- and Community-Level Interaction Insights into Carbon Utilization and Element Cycling Functions of Hydrothermarchaeota in Hydrothermal Sediment.</title>
        <authorList>
            <person name="Zhou Z."/>
            <person name="Liu Y."/>
            <person name="Xu W."/>
            <person name="Pan J."/>
            <person name="Luo Z.H."/>
            <person name="Li M."/>
        </authorList>
    </citation>
    <scope>NUCLEOTIDE SEQUENCE [LARGE SCALE GENOMIC DNA]</scope>
    <source>
        <strain evidence="2">SpSt-508</strain>
    </source>
</reference>
<feature type="domain" description="Phosphatidate phosphatase APP1 catalytic" evidence="1">
    <location>
        <begin position="157"/>
        <end position="306"/>
    </location>
</feature>
<dbReference type="AlphaFoldDB" id="A0A7C4QSD8"/>
<dbReference type="InterPro" id="IPR019236">
    <property type="entry name" value="APP1_cat"/>
</dbReference>
<organism evidence="2">
    <name type="scientific">Schlesneria paludicola</name>
    <dbReference type="NCBI Taxonomy" id="360056"/>
    <lineage>
        <taxon>Bacteria</taxon>
        <taxon>Pseudomonadati</taxon>
        <taxon>Planctomycetota</taxon>
        <taxon>Planctomycetia</taxon>
        <taxon>Planctomycetales</taxon>
        <taxon>Planctomycetaceae</taxon>
        <taxon>Schlesneria</taxon>
    </lineage>
</organism>
<evidence type="ECO:0000259" key="1">
    <source>
        <dbReference type="Pfam" id="PF09949"/>
    </source>
</evidence>
<dbReference type="GO" id="GO:0008195">
    <property type="term" value="F:phosphatidate phosphatase activity"/>
    <property type="evidence" value="ECO:0007669"/>
    <property type="project" value="InterPro"/>
</dbReference>
<protein>
    <submittedName>
        <fullName evidence="2">DUF2183 domain-containing protein</fullName>
    </submittedName>
</protein>
<proteinExistence type="predicted"/>
<gene>
    <name evidence="2" type="ORF">ENS64_13340</name>
</gene>
<dbReference type="PANTHER" id="PTHR28208">
    <property type="entry name" value="PHOSPHATIDATE PHOSPHATASE APP1"/>
    <property type="match status" value="1"/>
</dbReference>
<dbReference type="InterPro" id="IPR036412">
    <property type="entry name" value="HAD-like_sf"/>
</dbReference>
<sequence length="353" mass="41057">MPFRRRRTLVSRDEVVLFFPTYAYRQSDAWRIVIQGWIYHPRLPWLRRQPVLGLMRRALRVERVHEEAFHRRMRQFLVHCSAGRYVGIRCGDREATIGPSEVAGLIGGEFSLPLHAVAPVTEPTTPHVPWVQFRAVLPQGDNREFVGRAQLLEETGVSLISDVDDTLKHSNVPNRRDLFHNTFLRDFVPIPGMPELYRQCAARGVAFHYVSASPWQLYESLAEFWTAQGYPQGSFHLKRFRLRETARKMRKMSPQKAYKRAAIEPILNAYPWRKFVLVGDSGEQDPEIYADFLRERPQQIAHVCIRMIRRGSEERERLERTFAGLSPERLTFYDDPRTLAQALPAALDQVVHS</sequence>
<evidence type="ECO:0000313" key="2">
    <source>
        <dbReference type="EMBL" id="HGT40226.1"/>
    </source>
</evidence>